<gene>
    <name evidence="4" type="ORF">KGQ19_29915</name>
</gene>
<evidence type="ECO:0000256" key="2">
    <source>
        <dbReference type="ARBA" id="ARBA00023033"/>
    </source>
</evidence>
<evidence type="ECO:0000256" key="1">
    <source>
        <dbReference type="ARBA" id="ARBA00023002"/>
    </source>
</evidence>
<dbReference type="Proteomes" id="UP000730482">
    <property type="component" value="Unassembled WGS sequence"/>
</dbReference>
<dbReference type="Pfam" id="PF00296">
    <property type="entry name" value="Bac_luciferase"/>
    <property type="match status" value="1"/>
</dbReference>
<keyword evidence="5" id="KW-1185">Reference proteome</keyword>
<keyword evidence="2" id="KW-0503">Monooxygenase</keyword>
<evidence type="ECO:0000313" key="5">
    <source>
        <dbReference type="Proteomes" id="UP000730482"/>
    </source>
</evidence>
<evidence type="ECO:0000259" key="3">
    <source>
        <dbReference type="Pfam" id="PF00296"/>
    </source>
</evidence>
<name>A0ABS5KYI6_9ACTN</name>
<dbReference type="InterPro" id="IPR011251">
    <property type="entry name" value="Luciferase-like_dom"/>
</dbReference>
<comment type="caution">
    <text evidence="4">The sequence shown here is derived from an EMBL/GenBank/DDBJ whole genome shotgun (WGS) entry which is preliminary data.</text>
</comment>
<evidence type="ECO:0000313" key="4">
    <source>
        <dbReference type="EMBL" id="MBS2551094.1"/>
    </source>
</evidence>
<feature type="domain" description="Luciferase-like" evidence="3">
    <location>
        <begin position="1"/>
        <end position="283"/>
    </location>
</feature>
<dbReference type="EMBL" id="JAAFYZ010000126">
    <property type="protein sequence ID" value="MBS2551094.1"/>
    <property type="molecule type" value="Genomic_DNA"/>
</dbReference>
<accession>A0ABS5KYI6</accession>
<proteinExistence type="predicted"/>
<reference evidence="4 5" key="1">
    <citation type="submission" date="2020-02" db="EMBL/GenBank/DDBJ databases">
        <title>Acidophilic actinobacteria isolated from forest soil.</title>
        <authorList>
            <person name="Golinska P."/>
        </authorList>
    </citation>
    <scope>NUCLEOTIDE SEQUENCE [LARGE SCALE GENOMIC DNA]</scope>
    <source>
        <strain evidence="4 5">NL8</strain>
    </source>
</reference>
<sequence length="324" mass="33943">MRIGVFLLAAGFPGSSAEQALRAALDYGVAAEDAGFDDVFMAEHHFMPYGTCPSALTFAALLAGRTRSIGVGTAVTVLSTAHPVAVAEQAAMLDVLTGGRFTLGVGRGGPWVDLEVFGTGMAGLSRRAFAEALDVLCAWGSQDAVAFDGEFHRFRQVPVVPRGGPRMLVACTSPESLRMAADRGLPMLLGMHADDVEKAAMVRIYGAPAPHASVVVAQVAPSRGQGVSLLRQAMPTWLRPGLAAHVRFDGVSAPMRDPDDYAEHLTAIHPVGPASYCAERILESRLATGIEHVLLFVEGGGPEHTLTNIKALGSSVLPLLRAAG</sequence>
<dbReference type="Gene3D" id="3.20.20.30">
    <property type="entry name" value="Luciferase-like domain"/>
    <property type="match status" value="1"/>
</dbReference>
<dbReference type="SUPFAM" id="SSF51679">
    <property type="entry name" value="Bacterial luciferase-like"/>
    <property type="match status" value="1"/>
</dbReference>
<protein>
    <submittedName>
        <fullName evidence="4">LLM class flavin-dependent oxidoreductase</fullName>
    </submittedName>
</protein>
<dbReference type="InterPro" id="IPR050766">
    <property type="entry name" value="Bact_Lucif_Oxidored"/>
</dbReference>
<dbReference type="PANTHER" id="PTHR30137:SF8">
    <property type="entry name" value="BLR5498 PROTEIN"/>
    <property type="match status" value="1"/>
</dbReference>
<keyword evidence="1" id="KW-0560">Oxidoreductase</keyword>
<dbReference type="InterPro" id="IPR036661">
    <property type="entry name" value="Luciferase-like_sf"/>
</dbReference>
<dbReference type="PANTHER" id="PTHR30137">
    <property type="entry name" value="LUCIFERASE-LIKE MONOOXYGENASE"/>
    <property type="match status" value="1"/>
</dbReference>
<dbReference type="RefSeq" id="WP_212015103.1">
    <property type="nucleotide sequence ID" value="NZ_JAAFYZ010000126.1"/>
</dbReference>
<organism evidence="4 5">
    <name type="scientific">Catenulispora pinistramenti</name>
    <dbReference type="NCBI Taxonomy" id="2705254"/>
    <lineage>
        <taxon>Bacteria</taxon>
        <taxon>Bacillati</taxon>
        <taxon>Actinomycetota</taxon>
        <taxon>Actinomycetes</taxon>
        <taxon>Catenulisporales</taxon>
        <taxon>Catenulisporaceae</taxon>
        <taxon>Catenulispora</taxon>
    </lineage>
</organism>